<keyword evidence="8" id="KW-1133">Transmembrane helix</keyword>
<dbReference type="CDD" id="cd00075">
    <property type="entry name" value="HATPase"/>
    <property type="match status" value="1"/>
</dbReference>
<comment type="catalytic activity">
    <reaction evidence="1">
        <text>ATP + protein L-histidine = ADP + protein N-phospho-L-histidine.</text>
        <dbReference type="EC" id="2.7.13.3"/>
    </reaction>
</comment>
<dbReference type="SMART" id="SM00387">
    <property type="entry name" value="HATPase_c"/>
    <property type="match status" value="1"/>
</dbReference>
<evidence type="ECO:0000313" key="10">
    <source>
        <dbReference type="EMBL" id="MDR6533884.1"/>
    </source>
</evidence>
<feature type="transmembrane region" description="Helical" evidence="8">
    <location>
        <begin position="309"/>
        <end position="330"/>
    </location>
</feature>
<dbReference type="PIRSF" id="PIRSF037347">
    <property type="entry name" value="STHK_CHASE2_PAS_prd"/>
    <property type="match status" value="1"/>
</dbReference>
<evidence type="ECO:0000256" key="1">
    <source>
        <dbReference type="ARBA" id="ARBA00000085"/>
    </source>
</evidence>
<keyword evidence="3" id="KW-0808">Transferase</keyword>
<dbReference type="GO" id="GO:0016301">
    <property type="term" value="F:kinase activity"/>
    <property type="evidence" value="ECO:0007669"/>
    <property type="project" value="UniProtKB-KW"/>
</dbReference>
<accession>A0ABU1N618</accession>
<dbReference type="InterPro" id="IPR050351">
    <property type="entry name" value="BphY/WalK/GraS-like"/>
</dbReference>
<evidence type="ECO:0000256" key="4">
    <source>
        <dbReference type="ARBA" id="ARBA00022741"/>
    </source>
</evidence>
<evidence type="ECO:0000256" key="5">
    <source>
        <dbReference type="ARBA" id="ARBA00022777"/>
    </source>
</evidence>
<sequence length="772" mass="81646">MTAFPSLSRLAPFRRLRPRPPRSPRRRLLRWLVVAALTGLALAGLTVSSLTTRLDNILYDRLVRASERPVDPSILIVGVDERSLRELGAWPWNRARHAQMIDRLTQAGAKAIVYDVLFSQPSQDPAADGALAAAVARSGKVYLPQFLEPPAQDGAPPTLVAPMPAIAGGAAAVGLVHVRFDRDGLVRRMAPFEANGPDLAPDLMTVVHRATKPFDAPDATRGDAPTLLIPFAGPPDRYRQIAFSSVLAGEAPREMIAGRTVFVGLTAPGLGPAFPTPVTPDAASMTGVQLQASVLDGLRSGMMIKPAGLGVRLVFALGLLWLLLAGLLVLPPRTSLLLLVVLLAVAVATSAALFSSAHLWLSPAAPILGMGLVSLVWGWGRLGRVNDVLGHQLDRLRAVTPADAVHAEAEFESDLVARQALSLGAAITRIDDLRRFSADALFSLPDATLVADAARRVIAANAAARALLADRAQVLEGGGLADVLNALEPLGRTFPASWPAEGDSGHPIDLHLADGRAFQIQTVFRRDEAGDGAGWIVRLADITPLTAAMRQREQALQLLTHDMRSPQTSILALLATTPGLPSETSERLAAYARRTLALADGFVQLARAEVTQTAMEPVDLCDVAVEAIDELWPQCRQRHIEIRQEGCDGPMMALGDRGVLARALVNLIGNAVKYGPDGSTIVVRAATVLDGGRTYVDLSITDQGPGLTVEEAALAFRPFQRFDRPGAEAAGGAGLGLAFVQAAATRHGGGVSCLSTPGAGATFTLRLPEMPA</sequence>
<name>A0ABU1N618_9CAUL</name>
<feature type="transmembrane region" description="Helical" evidence="8">
    <location>
        <begin position="336"/>
        <end position="354"/>
    </location>
</feature>
<dbReference type="Gene3D" id="3.30.565.10">
    <property type="entry name" value="Histidine kinase-like ATPase, C-terminal domain"/>
    <property type="match status" value="1"/>
</dbReference>
<evidence type="ECO:0000313" key="11">
    <source>
        <dbReference type="Proteomes" id="UP001262754"/>
    </source>
</evidence>
<dbReference type="PROSITE" id="PS50109">
    <property type="entry name" value="HIS_KIN"/>
    <property type="match status" value="1"/>
</dbReference>
<evidence type="ECO:0000259" key="9">
    <source>
        <dbReference type="PROSITE" id="PS50109"/>
    </source>
</evidence>
<dbReference type="Proteomes" id="UP001262754">
    <property type="component" value="Unassembled WGS sequence"/>
</dbReference>
<keyword evidence="8" id="KW-0812">Transmembrane</keyword>
<dbReference type="RefSeq" id="WP_310034909.1">
    <property type="nucleotide sequence ID" value="NZ_JAVDRL010000015.1"/>
</dbReference>
<dbReference type="InterPro" id="IPR017181">
    <property type="entry name" value="Sig_transdc_His_kin_CHASE2"/>
</dbReference>
<dbReference type="InterPro" id="IPR004358">
    <property type="entry name" value="Sig_transdc_His_kin-like_C"/>
</dbReference>
<evidence type="ECO:0000256" key="2">
    <source>
        <dbReference type="ARBA" id="ARBA00012438"/>
    </source>
</evidence>
<evidence type="ECO:0000256" key="8">
    <source>
        <dbReference type="SAM" id="Phobius"/>
    </source>
</evidence>
<dbReference type="EMBL" id="JAVDRL010000015">
    <property type="protein sequence ID" value="MDR6533884.1"/>
    <property type="molecule type" value="Genomic_DNA"/>
</dbReference>
<dbReference type="PANTHER" id="PTHR42878">
    <property type="entry name" value="TWO-COMPONENT HISTIDINE KINASE"/>
    <property type="match status" value="1"/>
</dbReference>
<dbReference type="InterPro" id="IPR013656">
    <property type="entry name" value="PAS_4"/>
</dbReference>
<gene>
    <name evidence="10" type="ORF">J2800_004654</name>
</gene>
<keyword evidence="7" id="KW-0902">Two-component regulatory system</keyword>
<feature type="transmembrane region" description="Helical" evidence="8">
    <location>
        <begin position="159"/>
        <end position="180"/>
    </location>
</feature>
<organism evidence="10 11">
    <name type="scientific">Caulobacter rhizosphaerae</name>
    <dbReference type="NCBI Taxonomy" id="2010972"/>
    <lineage>
        <taxon>Bacteria</taxon>
        <taxon>Pseudomonadati</taxon>
        <taxon>Pseudomonadota</taxon>
        <taxon>Alphaproteobacteria</taxon>
        <taxon>Caulobacterales</taxon>
        <taxon>Caulobacteraceae</taxon>
        <taxon>Caulobacter</taxon>
    </lineage>
</organism>
<dbReference type="PRINTS" id="PR00344">
    <property type="entry name" value="BCTRLSENSOR"/>
</dbReference>
<evidence type="ECO:0000256" key="3">
    <source>
        <dbReference type="ARBA" id="ARBA00022679"/>
    </source>
</evidence>
<reference evidence="10 11" key="1">
    <citation type="submission" date="2023-07" db="EMBL/GenBank/DDBJ databases">
        <title>Sorghum-associated microbial communities from plants grown in Nebraska, USA.</title>
        <authorList>
            <person name="Schachtman D."/>
        </authorList>
    </citation>
    <scope>NUCLEOTIDE SEQUENCE [LARGE SCALE GENOMIC DNA]</scope>
    <source>
        <strain evidence="10 11">DS2154</strain>
    </source>
</reference>
<feature type="transmembrane region" description="Helical" evidence="8">
    <location>
        <begin position="359"/>
        <end position="379"/>
    </location>
</feature>
<dbReference type="Pfam" id="PF02518">
    <property type="entry name" value="HATPase_c"/>
    <property type="match status" value="1"/>
</dbReference>
<dbReference type="SUPFAM" id="SSF55874">
    <property type="entry name" value="ATPase domain of HSP90 chaperone/DNA topoisomerase II/histidine kinase"/>
    <property type="match status" value="1"/>
</dbReference>
<keyword evidence="4" id="KW-0547">Nucleotide-binding</keyword>
<keyword evidence="8" id="KW-0472">Membrane</keyword>
<dbReference type="InterPro" id="IPR036890">
    <property type="entry name" value="HATPase_C_sf"/>
</dbReference>
<dbReference type="InterPro" id="IPR005467">
    <property type="entry name" value="His_kinase_dom"/>
</dbReference>
<dbReference type="SMART" id="SM01080">
    <property type="entry name" value="CHASE2"/>
    <property type="match status" value="1"/>
</dbReference>
<evidence type="ECO:0000256" key="7">
    <source>
        <dbReference type="ARBA" id="ARBA00023012"/>
    </source>
</evidence>
<proteinExistence type="predicted"/>
<dbReference type="InterPro" id="IPR003594">
    <property type="entry name" value="HATPase_dom"/>
</dbReference>
<keyword evidence="11" id="KW-1185">Reference proteome</keyword>
<feature type="domain" description="Histidine kinase" evidence="9">
    <location>
        <begin position="558"/>
        <end position="771"/>
    </location>
</feature>
<dbReference type="Gene3D" id="3.30.450.20">
    <property type="entry name" value="PAS domain"/>
    <property type="match status" value="1"/>
</dbReference>
<dbReference type="Pfam" id="PF08448">
    <property type="entry name" value="PAS_4"/>
    <property type="match status" value="1"/>
</dbReference>
<keyword evidence="6" id="KW-0067">ATP-binding</keyword>
<comment type="caution">
    <text evidence="10">The sequence shown here is derived from an EMBL/GenBank/DDBJ whole genome shotgun (WGS) entry which is preliminary data.</text>
</comment>
<keyword evidence="5 10" id="KW-0418">Kinase</keyword>
<dbReference type="EC" id="2.7.13.3" evidence="2"/>
<dbReference type="Pfam" id="PF05226">
    <property type="entry name" value="CHASE2"/>
    <property type="match status" value="1"/>
</dbReference>
<evidence type="ECO:0000256" key="6">
    <source>
        <dbReference type="ARBA" id="ARBA00022840"/>
    </source>
</evidence>
<dbReference type="PANTHER" id="PTHR42878:SF7">
    <property type="entry name" value="SENSOR HISTIDINE KINASE GLRK"/>
    <property type="match status" value="1"/>
</dbReference>
<protein>
    <recommendedName>
        <fullName evidence="2">histidine kinase</fullName>
        <ecNumber evidence="2">2.7.13.3</ecNumber>
    </recommendedName>
</protein>
<dbReference type="InterPro" id="IPR007890">
    <property type="entry name" value="CHASE2"/>
</dbReference>